<name>A0ABU1JS34_9PROT</name>
<dbReference type="Proteomes" id="UP001262410">
    <property type="component" value="Unassembled WGS sequence"/>
</dbReference>
<sequence>MTKVVFWFGSCVAILIAADPSQGDSLSDPPTTYSRESNEVHSQMDKPDYDAIAAKQLAMNAQTWKLLLARGVTEQINLELDFTFVAPNKETADGLISLLKEETDYNLESQPAGSSRDGNWLVLGSTQMTKISLEILDQWVIWMILAGKRGNGCVFDGWGTAIPK</sequence>
<protein>
    <submittedName>
        <fullName evidence="1">Uncharacterized protein</fullName>
    </submittedName>
</protein>
<keyword evidence="2" id="KW-1185">Reference proteome</keyword>
<gene>
    <name evidence="1" type="ORF">E9232_003963</name>
</gene>
<proteinExistence type="predicted"/>
<reference evidence="1 2" key="1">
    <citation type="submission" date="2023-07" db="EMBL/GenBank/DDBJ databases">
        <title>Sorghum-associated microbial communities from plants grown in Nebraska, USA.</title>
        <authorList>
            <person name="Schachtman D."/>
        </authorList>
    </citation>
    <scope>NUCLEOTIDE SEQUENCE [LARGE SCALE GENOMIC DNA]</scope>
    <source>
        <strain evidence="1 2">584</strain>
    </source>
</reference>
<organism evidence="1 2">
    <name type="scientific">Inquilinus ginsengisoli</name>
    <dbReference type="NCBI Taxonomy" id="363840"/>
    <lineage>
        <taxon>Bacteria</taxon>
        <taxon>Pseudomonadati</taxon>
        <taxon>Pseudomonadota</taxon>
        <taxon>Alphaproteobacteria</taxon>
        <taxon>Rhodospirillales</taxon>
        <taxon>Rhodospirillaceae</taxon>
        <taxon>Inquilinus</taxon>
    </lineage>
</organism>
<dbReference type="Gene3D" id="3.30.70.970">
    <property type="entry name" value="RraB-like"/>
    <property type="match status" value="1"/>
</dbReference>
<dbReference type="EMBL" id="JAVDPW010000007">
    <property type="protein sequence ID" value="MDR6291429.1"/>
    <property type="molecule type" value="Genomic_DNA"/>
</dbReference>
<evidence type="ECO:0000313" key="2">
    <source>
        <dbReference type="Proteomes" id="UP001262410"/>
    </source>
</evidence>
<comment type="caution">
    <text evidence="1">The sequence shown here is derived from an EMBL/GenBank/DDBJ whole genome shotgun (WGS) entry which is preliminary data.</text>
</comment>
<evidence type="ECO:0000313" key="1">
    <source>
        <dbReference type="EMBL" id="MDR6291429.1"/>
    </source>
</evidence>
<dbReference type="RefSeq" id="WP_309796634.1">
    <property type="nucleotide sequence ID" value="NZ_JAVDPW010000007.1"/>
</dbReference>
<dbReference type="SUPFAM" id="SSF89946">
    <property type="entry name" value="Hypothetical protein VC0424"/>
    <property type="match status" value="1"/>
</dbReference>
<accession>A0ABU1JS34</accession>
<dbReference type="InterPro" id="IPR036701">
    <property type="entry name" value="RraB-like_sf"/>
</dbReference>